<sequence length="202" mass="23470">PLNNEESSNWFSRPMPLVHYLMYLLTYKVYREVISKMSEDNIKKRHILEALKHGTAFVCKQNQQGTDLIIPLVLDIGIHDPITLDNISYVLVSVKNYQKSTDTNYSNNATSMNLPSNVRTEQLSTLLFLSLYMQFGANMSGVDEEYHFPQKRKWESNVKDNEVNNSDEHTYRHCYQFAVRLFGLTAYDFLQENDSGNQLLNT</sequence>
<dbReference type="OrthoDB" id="5577658at2759"/>
<reference evidence="1" key="1">
    <citation type="submission" date="2021-06" db="EMBL/GenBank/DDBJ databases">
        <authorList>
            <person name="Kallberg Y."/>
            <person name="Tangrot J."/>
            <person name="Rosling A."/>
        </authorList>
    </citation>
    <scope>NUCLEOTIDE SEQUENCE</scope>
    <source>
        <strain evidence="1">BR232B</strain>
    </source>
</reference>
<dbReference type="EMBL" id="CAJVPI010003940">
    <property type="protein sequence ID" value="CAG8663694.1"/>
    <property type="molecule type" value="Genomic_DNA"/>
</dbReference>
<accession>A0A9N9H727</accession>
<comment type="caution">
    <text evidence="1">The sequence shown here is derived from an EMBL/GenBank/DDBJ whole genome shotgun (WGS) entry which is preliminary data.</text>
</comment>
<dbReference type="PANTHER" id="PTHR33266:SF1">
    <property type="entry name" value="F-BOX DOMAIN-CONTAINING PROTEIN"/>
    <property type="match status" value="1"/>
</dbReference>
<feature type="non-terminal residue" evidence="1">
    <location>
        <position position="202"/>
    </location>
</feature>
<protein>
    <submittedName>
        <fullName evidence="1">4240_t:CDS:1</fullName>
    </submittedName>
</protein>
<keyword evidence="2" id="KW-1185">Reference proteome</keyword>
<name>A0A9N9H727_9GLOM</name>
<feature type="non-terminal residue" evidence="1">
    <location>
        <position position="1"/>
    </location>
</feature>
<dbReference type="AlphaFoldDB" id="A0A9N9H727"/>
<evidence type="ECO:0000313" key="2">
    <source>
        <dbReference type="Proteomes" id="UP000789739"/>
    </source>
</evidence>
<organism evidence="1 2">
    <name type="scientific">Paraglomus brasilianum</name>
    <dbReference type="NCBI Taxonomy" id="144538"/>
    <lineage>
        <taxon>Eukaryota</taxon>
        <taxon>Fungi</taxon>
        <taxon>Fungi incertae sedis</taxon>
        <taxon>Mucoromycota</taxon>
        <taxon>Glomeromycotina</taxon>
        <taxon>Glomeromycetes</taxon>
        <taxon>Paraglomerales</taxon>
        <taxon>Paraglomeraceae</taxon>
        <taxon>Paraglomus</taxon>
    </lineage>
</organism>
<dbReference type="PANTHER" id="PTHR33266">
    <property type="entry name" value="CHROMOSOME 15, WHOLE GENOME SHOTGUN SEQUENCE"/>
    <property type="match status" value="1"/>
</dbReference>
<dbReference type="Proteomes" id="UP000789739">
    <property type="component" value="Unassembled WGS sequence"/>
</dbReference>
<proteinExistence type="predicted"/>
<evidence type="ECO:0000313" key="1">
    <source>
        <dbReference type="EMBL" id="CAG8663694.1"/>
    </source>
</evidence>
<gene>
    <name evidence="1" type="ORF">PBRASI_LOCUS10925</name>
</gene>